<evidence type="ECO:0000256" key="4">
    <source>
        <dbReference type="ARBA" id="ARBA00022989"/>
    </source>
</evidence>
<dbReference type="EMBL" id="FUXI01000004">
    <property type="protein sequence ID" value="SJZ48407.1"/>
    <property type="molecule type" value="Genomic_DNA"/>
</dbReference>
<evidence type="ECO:0000256" key="6">
    <source>
        <dbReference type="SAM" id="Phobius"/>
    </source>
</evidence>
<feature type="transmembrane region" description="Helical" evidence="6">
    <location>
        <begin position="95"/>
        <end position="115"/>
    </location>
</feature>
<keyword evidence="2" id="KW-1003">Cell membrane</keyword>
<dbReference type="PIRSF" id="PIRSF035875">
    <property type="entry name" value="RNase_BN"/>
    <property type="match status" value="1"/>
</dbReference>
<sequence length="307" mass="34521">MEKIKALLKKILEKRTVKSLFLHMKESEIGLSSIAVAYYLLLSLFPFLMTVGNIIPYLNLNSNETMRYMREVVPSDIFDSLEPVVYDLLTNRSSGVLSISAIVTLWAASQGITSLQNAMDKAYAITHRRNAILTRILSVVILVILVLAAIMGVGVLGFGATIFHFLKREFHWTDTTLQSLISTTNILAIIGVFLLLCLLYLIVPNVVIPKIRYVLAGSLFATVMCFILSQVFGFYVQYFATRVSSYQMIGTVIVLMLWLVFSARILIMGCVINSVVQELATGEHARERSKMISNLLRQKVENKIERE</sequence>
<name>A0A1T4L1J3_9ENTE</name>
<proteinExistence type="predicted"/>
<evidence type="ECO:0000256" key="1">
    <source>
        <dbReference type="ARBA" id="ARBA00004651"/>
    </source>
</evidence>
<evidence type="ECO:0000256" key="2">
    <source>
        <dbReference type="ARBA" id="ARBA00022475"/>
    </source>
</evidence>
<evidence type="ECO:0000256" key="3">
    <source>
        <dbReference type="ARBA" id="ARBA00022692"/>
    </source>
</evidence>
<dbReference type="PANTHER" id="PTHR30213">
    <property type="entry name" value="INNER MEMBRANE PROTEIN YHJD"/>
    <property type="match status" value="1"/>
</dbReference>
<dbReference type="NCBIfam" id="TIGR00765">
    <property type="entry name" value="yihY_not_rbn"/>
    <property type="match status" value="1"/>
</dbReference>
<dbReference type="OrthoDB" id="9775903at2"/>
<reference evidence="8" key="1">
    <citation type="submission" date="2017-02" db="EMBL/GenBank/DDBJ databases">
        <authorList>
            <person name="Varghese N."/>
            <person name="Submissions S."/>
        </authorList>
    </citation>
    <scope>NUCLEOTIDE SEQUENCE [LARGE SCALE GENOMIC DNA]</scope>
    <source>
        <strain evidence="8">ATCC BAA-1030</strain>
    </source>
</reference>
<dbReference type="AlphaFoldDB" id="A0A1T4L1J3"/>
<evidence type="ECO:0000313" key="8">
    <source>
        <dbReference type="Proteomes" id="UP000190328"/>
    </source>
</evidence>
<organism evidence="7 8">
    <name type="scientific">Pilibacter termitis</name>
    <dbReference type="NCBI Taxonomy" id="263852"/>
    <lineage>
        <taxon>Bacteria</taxon>
        <taxon>Bacillati</taxon>
        <taxon>Bacillota</taxon>
        <taxon>Bacilli</taxon>
        <taxon>Lactobacillales</taxon>
        <taxon>Enterococcaceae</taxon>
        <taxon>Pilibacter</taxon>
    </lineage>
</organism>
<keyword evidence="3 6" id="KW-0812">Transmembrane</keyword>
<feature type="transmembrane region" description="Helical" evidence="6">
    <location>
        <begin position="246"/>
        <end position="267"/>
    </location>
</feature>
<dbReference type="STRING" id="263852.SAMN02745116_00479"/>
<dbReference type="InterPro" id="IPR017039">
    <property type="entry name" value="Virul_fac_BrkB"/>
</dbReference>
<dbReference type="RefSeq" id="WP_078806443.1">
    <property type="nucleotide sequence ID" value="NZ_FUXI01000004.1"/>
</dbReference>
<dbReference type="Pfam" id="PF03631">
    <property type="entry name" value="Virul_fac_BrkB"/>
    <property type="match status" value="1"/>
</dbReference>
<gene>
    <name evidence="7" type="ORF">SAMN02745116_00479</name>
</gene>
<dbReference type="GO" id="GO:0005886">
    <property type="term" value="C:plasma membrane"/>
    <property type="evidence" value="ECO:0007669"/>
    <property type="project" value="UniProtKB-SubCell"/>
</dbReference>
<dbReference type="Proteomes" id="UP000190328">
    <property type="component" value="Unassembled WGS sequence"/>
</dbReference>
<feature type="transmembrane region" description="Helical" evidence="6">
    <location>
        <begin position="186"/>
        <end position="207"/>
    </location>
</feature>
<keyword evidence="5 6" id="KW-0472">Membrane</keyword>
<protein>
    <submittedName>
        <fullName evidence="7">Membrane protein</fullName>
    </submittedName>
</protein>
<evidence type="ECO:0000313" key="7">
    <source>
        <dbReference type="EMBL" id="SJZ48407.1"/>
    </source>
</evidence>
<accession>A0A1T4L1J3</accession>
<comment type="subcellular location">
    <subcellularLocation>
        <location evidence="1">Cell membrane</location>
        <topology evidence="1">Multi-pass membrane protein</topology>
    </subcellularLocation>
</comment>
<keyword evidence="4 6" id="KW-1133">Transmembrane helix</keyword>
<feature type="transmembrane region" description="Helical" evidence="6">
    <location>
        <begin position="34"/>
        <end position="58"/>
    </location>
</feature>
<evidence type="ECO:0000256" key="5">
    <source>
        <dbReference type="ARBA" id="ARBA00023136"/>
    </source>
</evidence>
<feature type="transmembrane region" description="Helical" evidence="6">
    <location>
        <begin position="136"/>
        <end position="166"/>
    </location>
</feature>
<keyword evidence="8" id="KW-1185">Reference proteome</keyword>
<feature type="transmembrane region" description="Helical" evidence="6">
    <location>
        <begin position="219"/>
        <end position="240"/>
    </location>
</feature>
<dbReference type="PANTHER" id="PTHR30213:SF0">
    <property type="entry name" value="UPF0761 MEMBRANE PROTEIN YIHY"/>
    <property type="match status" value="1"/>
</dbReference>